<name>C8RXX5_9RHOB</name>
<dbReference type="EC" id="2.5.1.75" evidence="10"/>
<dbReference type="GO" id="GO:0005524">
    <property type="term" value="F:ATP binding"/>
    <property type="evidence" value="ECO:0007669"/>
    <property type="project" value="UniProtKB-UniRule"/>
</dbReference>
<keyword evidence="4 10" id="KW-0808">Transferase</keyword>
<comment type="similarity">
    <text evidence="3 10 13">Belongs to the IPP transferase family.</text>
</comment>
<evidence type="ECO:0000256" key="7">
    <source>
        <dbReference type="ARBA" id="ARBA00022840"/>
    </source>
</evidence>
<dbReference type="AlphaFoldDB" id="C8RXX5"/>
<dbReference type="GO" id="GO:0052381">
    <property type="term" value="F:tRNA dimethylallyltransferase activity"/>
    <property type="evidence" value="ECO:0007669"/>
    <property type="project" value="UniProtKB-UniRule"/>
</dbReference>
<dbReference type="Gene3D" id="3.40.50.300">
    <property type="entry name" value="P-loop containing nucleotide triphosphate hydrolases"/>
    <property type="match status" value="1"/>
</dbReference>
<dbReference type="InterPro" id="IPR018022">
    <property type="entry name" value="IPT"/>
</dbReference>
<dbReference type="RefSeq" id="WP_008028014.1">
    <property type="nucleotide sequence ID" value="NZ_ACYY01000003.1"/>
</dbReference>
<dbReference type="InterPro" id="IPR027417">
    <property type="entry name" value="P-loop_NTPase"/>
</dbReference>
<dbReference type="SUPFAM" id="SSF52540">
    <property type="entry name" value="P-loop containing nucleoside triphosphate hydrolases"/>
    <property type="match status" value="1"/>
</dbReference>
<dbReference type="STRING" id="371731.Rsw2DRAFT_0653"/>
<evidence type="ECO:0000256" key="12">
    <source>
        <dbReference type="RuleBase" id="RU003784"/>
    </source>
</evidence>
<organism evidence="14 15">
    <name type="scientific">Rhodobacter ferrooxidans</name>
    <dbReference type="NCBI Taxonomy" id="371731"/>
    <lineage>
        <taxon>Bacteria</taxon>
        <taxon>Pseudomonadati</taxon>
        <taxon>Pseudomonadota</taxon>
        <taxon>Alphaproteobacteria</taxon>
        <taxon>Rhodobacterales</taxon>
        <taxon>Rhodobacter group</taxon>
        <taxon>Rhodobacter</taxon>
    </lineage>
</organism>
<dbReference type="GO" id="GO:0006400">
    <property type="term" value="P:tRNA modification"/>
    <property type="evidence" value="ECO:0007669"/>
    <property type="project" value="TreeGrafter"/>
</dbReference>
<comment type="function">
    <text evidence="2 10 12">Catalyzes the transfer of a dimethylallyl group onto the adenine at position 37 in tRNAs that read codons beginning with uridine, leading to the formation of N6-(dimethylallyl)adenosine (i(6)A).</text>
</comment>
<dbReference type="EMBL" id="ACYY01000003">
    <property type="protein sequence ID" value="EEW26373.1"/>
    <property type="molecule type" value="Genomic_DNA"/>
</dbReference>
<dbReference type="NCBIfam" id="TIGR00174">
    <property type="entry name" value="miaA"/>
    <property type="match status" value="1"/>
</dbReference>
<dbReference type="Pfam" id="PF01715">
    <property type="entry name" value="IPPT"/>
    <property type="match status" value="1"/>
</dbReference>
<comment type="caution">
    <text evidence="10">Lacks conserved residue(s) required for the propagation of feature annotation.</text>
</comment>
<evidence type="ECO:0000256" key="8">
    <source>
        <dbReference type="ARBA" id="ARBA00022842"/>
    </source>
</evidence>
<comment type="subunit">
    <text evidence="10">Monomer.</text>
</comment>
<accession>C8RXX5</accession>
<keyword evidence="5 10" id="KW-0819">tRNA processing</keyword>
<evidence type="ECO:0000313" key="14">
    <source>
        <dbReference type="EMBL" id="EEW26373.1"/>
    </source>
</evidence>
<reference evidence="14 15" key="1">
    <citation type="submission" date="2009-08" db="EMBL/GenBank/DDBJ databases">
        <title>The draft genome of Rhodobacter sp. SW2.</title>
        <authorList>
            <consortium name="US DOE Joint Genome Institute (JGI-PGF)"/>
            <person name="Lucas S."/>
            <person name="Copeland A."/>
            <person name="Lapidus A."/>
            <person name="Glavina del Rio T."/>
            <person name="Tice H."/>
            <person name="Bruce D."/>
            <person name="Goodwin L."/>
            <person name="Pitluck S."/>
            <person name="Larimer F."/>
            <person name="Land M.L."/>
            <person name="Hauser L."/>
            <person name="Emerson D."/>
        </authorList>
    </citation>
    <scope>NUCLEOTIDE SEQUENCE [LARGE SCALE GENOMIC DNA]</scope>
    <source>
        <strain evidence="14 15">SW2</strain>
    </source>
</reference>
<dbReference type="PANTHER" id="PTHR11088">
    <property type="entry name" value="TRNA DIMETHYLALLYLTRANSFERASE"/>
    <property type="match status" value="1"/>
</dbReference>
<keyword evidence="8 10" id="KW-0460">Magnesium</keyword>
<evidence type="ECO:0000256" key="10">
    <source>
        <dbReference type="HAMAP-Rule" id="MF_00185"/>
    </source>
</evidence>
<dbReference type="HAMAP" id="MF_00185">
    <property type="entry name" value="IPP_trans"/>
    <property type="match status" value="1"/>
</dbReference>
<comment type="catalytic activity">
    <reaction evidence="9 10 11">
        <text>adenosine(37) in tRNA + dimethylallyl diphosphate = N(6)-dimethylallyladenosine(37) in tRNA + diphosphate</text>
        <dbReference type="Rhea" id="RHEA:26482"/>
        <dbReference type="Rhea" id="RHEA-COMP:10162"/>
        <dbReference type="Rhea" id="RHEA-COMP:10375"/>
        <dbReference type="ChEBI" id="CHEBI:33019"/>
        <dbReference type="ChEBI" id="CHEBI:57623"/>
        <dbReference type="ChEBI" id="CHEBI:74411"/>
        <dbReference type="ChEBI" id="CHEBI:74415"/>
        <dbReference type="EC" id="2.5.1.75"/>
    </reaction>
</comment>
<dbReference type="eggNOG" id="COG0324">
    <property type="taxonomic scope" value="Bacteria"/>
</dbReference>
<feature type="site" description="Interaction with substrate tRNA" evidence="10">
    <location>
        <position position="105"/>
    </location>
</feature>
<dbReference type="PANTHER" id="PTHR11088:SF60">
    <property type="entry name" value="TRNA DIMETHYLALLYLTRANSFERASE"/>
    <property type="match status" value="1"/>
</dbReference>
<dbReference type="Proteomes" id="UP000010121">
    <property type="component" value="Unassembled WGS sequence"/>
</dbReference>
<protein>
    <recommendedName>
        <fullName evidence="10">tRNA dimethylallyltransferase</fullName>
        <ecNumber evidence="10">2.5.1.75</ecNumber>
    </recommendedName>
    <alternativeName>
        <fullName evidence="10">Dimethylallyl diphosphate:tRNA dimethylallyltransferase</fullName>
        <shortName evidence="10">DMAPP:tRNA dimethylallyltransferase</shortName>
        <shortName evidence="10">DMATase</shortName>
    </alternativeName>
    <alternativeName>
        <fullName evidence="10">Isopentenyl-diphosphate:tRNA isopentenyltransferase</fullName>
        <shortName evidence="10">IPP transferase</shortName>
        <shortName evidence="10">IPPT</shortName>
        <shortName evidence="10">IPTase</shortName>
    </alternativeName>
</protein>
<evidence type="ECO:0000256" key="1">
    <source>
        <dbReference type="ARBA" id="ARBA00001946"/>
    </source>
</evidence>
<dbReference type="InterPro" id="IPR039657">
    <property type="entry name" value="Dimethylallyltransferase"/>
</dbReference>
<keyword evidence="7 10" id="KW-0067">ATP-binding</keyword>
<evidence type="ECO:0000256" key="6">
    <source>
        <dbReference type="ARBA" id="ARBA00022741"/>
    </source>
</evidence>
<feature type="binding site" evidence="10">
    <location>
        <begin position="20"/>
        <end position="25"/>
    </location>
    <ligand>
        <name>substrate</name>
    </ligand>
</feature>
<feature type="binding site" evidence="10">
    <location>
        <begin position="18"/>
        <end position="25"/>
    </location>
    <ligand>
        <name>ATP</name>
        <dbReference type="ChEBI" id="CHEBI:30616"/>
    </ligand>
</feature>
<evidence type="ECO:0000256" key="4">
    <source>
        <dbReference type="ARBA" id="ARBA00022679"/>
    </source>
</evidence>
<evidence type="ECO:0000256" key="5">
    <source>
        <dbReference type="ARBA" id="ARBA00022694"/>
    </source>
</evidence>
<evidence type="ECO:0000256" key="9">
    <source>
        <dbReference type="ARBA" id="ARBA00049563"/>
    </source>
</evidence>
<comment type="caution">
    <text evidence="14">The sequence shown here is derived from an EMBL/GenBank/DDBJ whole genome shotgun (WGS) entry which is preliminary data.</text>
</comment>
<comment type="cofactor">
    <cofactor evidence="1 10">
        <name>Mg(2+)</name>
        <dbReference type="ChEBI" id="CHEBI:18420"/>
    </cofactor>
</comment>
<evidence type="ECO:0000256" key="11">
    <source>
        <dbReference type="RuleBase" id="RU003783"/>
    </source>
</evidence>
<proteinExistence type="inferred from homology"/>
<evidence type="ECO:0000256" key="13">
    <source>
        <dbReference type="RuleBase" id="RU003785"/>
    </source>
</evidence>
<gene>
    <name evidence="10" type="primary">miaA</name>
    <name evidence="14" type="ORF">Rsw2DRAFT_0653</name>
</gene>
<feature type="site" description="Interaction with substrate tRNA" evidence="10">
    <location>
        <position position="127"/>
    </location>
</feature>
<keyword evidence="15" id="KW-1185">Reference proteome</keyword>
<evidence type="ECO:0000256" key="3">
    <source>
        <dbReference type="ARBA" id="ARBA00005842"/>
    </source>
</evidence>
<keyword evidence="6 10" id="KW-0547">Nucleotide-binding</keyword>
<sequence>MQGLIDGLSPTRPVLIAGPTASGKSGLALRIAETSGGVIVNADALQVYDCWQVLTARPTAAEMAAVPHALYGHVGRMQDYSVGHWLREVAQVLENGMRPIIVGGTGLYLSALTEGLADIPATPAAVRAEADARRKSGDINTMLAELDAETRARIDPLNPMRVQRAWEVLRATGQGLAAWQNATGPALLPLAKAEALVLRPDAAWLGARIDARFDAMLDAGALEEVRAELPCWNPALPSARAIGAAELVACLRGETDLATAVAAAKIASRQYAKRQRTWFRSRMQAWQSIAQP</sequence>
<dbReference type="Gene3D" id="1.10.20.140">
    <property type="match status" value="1"/>
</dbReference>
<evidence type="ECO:0000313" key="15">
    <source>
        <dbReference type="Proteomes" id="UP000010121"/>
    </source>
</evidence>
<evidence type="ECO:0000256" key="2">
    <source>
        <dbReference type="ARBA" id="ARBA00003213"/>
    </source>
</evidence>